<proteinExistence type="predicted"/>
<dbReference type="Proteomes" id="UP000076738">
    <property type="component" value="Unassembled WGS sequence"/>
</dbReference>
<evidence type="ECO:0000313" key="3">
    <source>
        <dbReference type="Proteomes" id="UP000076738"/>
    </source>
</evidence>
<accession>A0A167MEP6</accession>
<dbReference type="EMBL" id="KV417283">
    <property type="protein sequence ID" value="KZO96639.1"/>
    <property type="molecule type" value="Genomic_DNA"/>
</dbReference>
<dbReference type="AlphaFoldDB" id="A0A167MEP6"/>
<name>A0A167MEP6_CALVF</name>
<evidence type="ECO:0000256" key="1">
    <source>
        <dbReference type="SAM" id="MobiDB-lite"/>
    </source>
</evidence>
<feature type="compositionally biased region" description="Acidic residues" evidence="1">
    <location>
        <begin position="38"/>
        <end position="56"/>
    </location>
</feature>
<gene>
    <name evidence="2" type="ORF">CALVIDRAFT_563716</name>
</gene>
<dbReference type="OrthoDB" id="10430450at2759"/>
<feature type="region of interest" description="Disordered" evidence="1">
    <location>
        <begin position="1"/>
        <end position="56"/>
    </location>
</feature>
<keyword evidence="3" id="KW-1185">Reference proteome</keyword>
<protein>
    <submittedName>
        <fullName evidence="2">Uncharacterized protein</fullName>
    </submittedName>
</protein>
<evidence type="ECO:0000313" key="2">
    <source>
        <dbReference type="EMBL" id="KZO96639.1"/>
    </source>
</evidence>
<organism evidence="2 3">
    <name type="scientific">Calocera viscosa (strain TUFC12733)</name>
    <dbReference type="NCBI Taxonomy" id="1330018"/>
    <lineage>
        <taxon>Eukaryota</taxon>
        <taxon>Fungi</taxon>
        <taxon>Dikarya</taxon>
        <taxon>Basidiomycota</taxon>
        <taxon>Agaricomycotina</taxon>
        <taxon>Dacrymycetes</taxon>
        <taxon>Dacrymycetales</taxon>
        <taxon>Dacrymycetaceae</taxon>
        <taxon>Calocera</taxon>
    </lineage>
</organism>
<reference evidence="2 3" key="1">
    <citation type="journal article" date="2016" name="Mol. Biol. Evol.">
        <title>Comparative Genomics of Early-Diverging Mushroom-Forming Fungi Provides Insights into the Origins of Lignocellulose Decay Capabilities.</title>
        <authorList>
            <person name="Nagy L.G."/>
            <person name="Riley R."/>
            <person name="Tritt A."/>
            <person name="Adam C."/>
            <person name="Daum C."/>
            <person name="Floudas D."/>
            <person name="Sun H."/>
            <person name="Yadav J.S."/>
            <person name="Pangilinan J."/>
            <person name="Larsson K.H."/>
            <person name="Matsuura K."/>
            <person name="Barry K."/>
            <person name="Labutti K."/>
            <person name="Kuo R."/>
            <person name="Ohm R.A."/>
            <person name="Bhattacharya S.S."/>
            <person name="Shirouzu T."/>
            <person name="Yoshinaga Y."/>
            <person name="Martin F.M."/>
            <person name="Grigoriev I.V."/>
            <person name="Hibbett D.S."/>
        </authorList>
    </citation>
    <scope>NUCLEOTIDE SEQUENCE [LARGE SCALE GENOMIC DNA]</scope>
    <source>
        <strain evidence="2 3">TUFC12733</strain>
    </source>
</reference>
<sequence>MPSRPALSKSKASRTVRPIKSTAGRTARVAKSTRFDVDGDEDMDKEDYDEVEEEEDGIDESAMQMILAAKKRSAANKVNLNSAVARNNQATINALAEDRNAAEKEIRDMLDFVVSVLDSEPPDTLNPMLDLIGARNKEAEAVQALYANVIDAVAANKNMVLEATEQLLHDQSKERAKSYKKTIRRAQEALNEGIGNQKAAADPTELIKHLIRAVAA</sequence>